<evidence type="ECO:0000259" key="8">
    <source>
        <dbReference type="PROSITE" id="PS50994"/>
    </source>
</evidence>
<evidence type="ECO:0000256" key="1">
    <source>
        <dbReference type="ARBA" id="ARBA00022679"/>
    </source>
</evidence>
<dbReference type="PANTHER" id="PTHR41694">
    <property type="entry name" value="ENDOGENOUS RETROVIRUS GROUP K MEMBER POL PROTEIN"/>
    <property type="match status" value="1"/>
</dbReference>
<evidence type="ECO:0000256" key="3">
    <source>
        <dbReference type="ARBA" id="ARBA00022722"/>
    </source>
</evidence>
<evidence type="ECO:0000256" key="6">
    <source>
        <dbReference type="ARBA" id="ARBA00022918"/>
    </source>
</evidence>
<dbReference type="OrthoDB" id="9950135at2759"/>
<evidence type="ECO:0000313" key="10">
    <source>
        <dbReference type="Proteomes" id="UP000269221"/>
    </source>
</evidence>
<dbReference type="SUPFAM" id="SSF47943">
    <property type="entry name" value="Retrovirus capsid protein, N-terminal core domain"/>
    <property type="match status" value="1"/>
</dbReference>
<comment type="caution">
    <text evidence="9">The sequence shown here is derived from an EMBL/GenBank/DDBJ whole genome shotgun (WGS) entry which is preliminary data.</text>
</comment>
<dbReference type="AlphaFoldDB" id="A0A3M0L9S7"/>
<dbReference type="Proteomes" id="UP000269221">
    <property type="component" value="Unassembled WGS sequence"/>
</dbReference>
<dbReference type="Pfam" id="PF00075">
    <property type="entry name" value="RNase_H"/>
    <property type="match status" value="1"/>
</dbReference>
<dbReference type="Gene3D" id="1.10.375.10">
    <property type="entry name" value="Human Immunodeficiency Virus Type 1 Capsid Protein"/>
    <property type="match status" value="1"/>
</dbReference>
<evidence type="ECO:0000256" key="4">
    <source>
        <dbReference type="ARBA" id="ARBA00022759"/>
    </source>
</evidence>
<keyword evidence="6" id="KW-0695">RNA-directed DNA polymerase</keyword>
<dbReference type="InterPro" id="IPR001584">
    <property type="entry name" value="Integrase_cat-core"/>
</dbReference>
<protein>
    <submittedName>
        <fullName evidence="9">Uncharacterized protein</fullName>
    </submittedName>
</protein>
<dbReference type="PROSITE" id="PS50994">
    <property type="entry name" value="INTEGRASE"/>
    <property type="match status" value="1"/>
</dbReference>
<sequence>MPILPNTQLRNWKAAHWKRICSHSAEHEPESAQVAKKADGILACISNSVAEGQGLFSCTQQWVRPHLKSSVQFWALKIRKGIKPETVSSRSVSCCLEKETNLQLSTTTLQEIVESDKMISESPFLQAKQPQLPQLFFIWLVFLILHQPCCPPLGMLNHLNVLPKLRGPELDTKLKVWPDQCRVQWKNDLPAPAGHTIPDTGQDAIGPLSHLGTLLAHGQRLSYHSCRIILIRKHTIVLIGNSLSKICSITWMRRKLNCTGCQVRQSQKLIGLKVTRQSNDEKQEQVTQAEEAPPYNQLPAEETHYALFTDGSCRIVVMNRKWKAAVWSPTRQVAEATEGEGGSSQLAELKAVQLALDIAEREGRPRLYLYTDSWMVANSLWGWLKRWKEANWQHGGKPIWAAEEWKDIATRVDRAVKIEVSKIDLDWEHKGELFLARWAHDASGHQGRDATYKWARDRGVDLTLDSISQVIHDCETCAAIKQAKRVKPLWYGGRWSKYKYGEAWKIDYITLPQTRQGKRYVLTMVEATMGWLETYPVPHATAQNTILGLEKQVLWRHGTPERIESDNGTHFKNSLINTWAREHGIEWVYHIPYHAPAAGKVERHNALLKTQLKALGGDLSGTGSSIWQRPPGWSTPEAPPTERDPTRLSLCIQWMEIKSQWCVSEATIRDLCKAHRDYGRDSPYFRGLLHSNLEAAVVIPADLRQLFSCLLDSTEFKLWEAAWRQLLREALPSLLTDPETAVDENGNALTLEQLMGEGRWTDPTDQASSIPTKALQTIREHAVTAFFSTVTDGPVIPYYKIVQGTKEAFTRFVERLT</sequence>
<evidence type="ECO:0000259" key="7">
    <source>
        <dbReference type="PROSITE" id="PS50879"/>
    </source>
</evidence>
<dbReference type="Pfam" id="PF00665">
    <property type="entry name" value="rve"/>
    <property type="match status" value="1"/>
</dbReference>
<dbReference type="GO" id="GO:0003964">
    <property type="term" value="F:RNA-directed DNA polymerase activity"/>
    <property type="evidence" value="ECO:0007669"/>
    <property type="project" value="UniProtKB-KW"/>
</dbReference>
<dbReference type="InterPro" id="IPR012337">
    <property type="entry name" value="RNaseH-like_sf"/>
</dbReference>
<evidence type="ECO:0000256" key="5">
    <source>
        <dbReference type="ARBA" id="ARBA00022801"/>
    </source>
</evidence>
<dbReference type="InterPro" id="IPR002156">
    <property type="entry name" value="RNaseH_domain"/>
</dbReference>
<reference evidence="9 10" key="1">
    <citation type="submission" date="2018-07" db="EMBL/GenBank/DDBJ databases">
        <title>A high quality draft genome assembly of the barn swallow (H. rustica rustica).</title>
        <authorList>
            <person name="Formenti G."/>
            <person name="Chiara M."/>
            <person name="Poveda L."/>
            <person name="Francoijs K.-J."/>
            <person name="Bonisoli-Alquati A."/>
            <person name="Canova L."/>
            <person name="Gianfranceschi L."/>
            <person name="Horner D.S."/>
            <person name="Saino N."/>
        </authorList>
    </citation>
    <scope>NUCLEOTIDE SEQUENCE [LARGE SCALE GENOMIC DNA]</scope>
    <source>
        <strain evidence="9">Chelidonia</strain>
        <tissue evidence="9">Blood</tissue>
    </source>
</reference>
<keyword evidence="5" id="KW-0378">Hydrolase</keyword>
<keyword evidence="4" id="KW-0255">Endonuclease</keyword>
<name>A0A3M0L9S7_HIRRU</name>
<keyword evidence="2" id="KW-0548">Nucleotidyltransferase</keyword>
<dbReference type="GO" id="GO:0004523">
    <property type="term" value="F:RNA-DNA hybrid ribonuclease activity"/>
    <property type="evidence" value="ECO:0007669"/>
    <property type="project" value="InterPro"/>
</dbReference>
<dbReference type="GO" id="GO:0016032">
    <property type="term" value="P:viral process"/>
    <property type="evidence" value="ECO:0007669"/>
    <property type="project" value="InterPro"/>
</dbReference>
<keyword evidence="3" id="KW-0540">Nuclease</keyword>
<dbReference type="PANTHER" id="PTHR41694:SF3">
    <property type="entry name" value="RNA-DIRECTED DNA POLYMERASE-RELATED"/>
    <property type="match status" value="1"/>
</dbReference>
<gene>
    <name evidence="9" type="ORF">DUI87_08204</name>
</gene>
<feature type="domain" description="Integrase catalytic" evidence="8">
    <location>
        <begin position="484"/>
        <end position="615"/>
    </location>
</feature>
<dbReference type="SUPFAM" id="SSF53098">
    <property type="entry name" value="Ribonuclease H-like"/>
    <property type="match status" value="2"/>
</dbReference>
<accession>A0A3M0L9S7</accession>
<dbReference type="EMBL" id="QRBI01000104">
    <property type="protein sequence ID" value="RMC15997.1"/>
    <property type="molecule type" value="Genomic_DNA"/>
</dbReference>
<dbReference type="Gene3D" id="3.30.420.10">
    <property type="entry name" value="Ribonuclease H-like superfamily/Ribonuclease H"/>
    <property type="match status" value="2"/>
</dbReference>
<dbReference type="Pfam" id="PF00607">
    <property type="entry name" value="Gag_p24"/>
    <property type="match status" value="1"/>
</dbReference>
<dbReference type="InterPro" id="IPR036397">
    <property type="entry name" value="RNaseH_sf"/>
</dbReference>
<organism evidence="9 10">
    <name type="scientific">Hirundo rustica rustica</name>
    <dbReference type="NCBI Taxonomy" id="333673"/>
    <lineage>
        <taxon>Eukaryota</taxon>
        <taxon>Metazoa</taxon>
        <taxon>Chordata</taxon>
        <taxon>Craniata</taxon>
        <taxon>Vertebrata</taxon>
        <taxon>Euteleostomi</taxon>
        <taxon>Archelosauria</taxon>
        <taxon>Archosauria</taxon>
        <taxon>Dinosauria</taxon>
        <taxon>Saurischia</taxon>
        <taxon>Theropoda</taxon>
        <taxon>Coelurosauria</taxon>
        <taxon>Aves</taxon>
        <taxon>Neognathae</taxon>
        <taxon>Neoaves</taxon>
        <taxon>Telluraves</taxon>
        <taxon>Australaves</taxon>
        <taxon>Passeriformes</taxon>
        <taxon>Sylvioidea</taxon>
        <taxon>Hirundinidae</taxon>
        <taxon>Hirundo</taxon>
    </lineage>
</organism>
<evidence type="ECO:0000256" key="2">
    <source>
        <dbReference type="ARBA" id="ARBA00022695"/>
    </source>
</evidence>
<keyword evidence="1" id="KW-0808">Transferase</keyword>
<dbReference type="GO" id="GO:0015074">
    <property type="term" value="P:DNA integration"/>
    <property type="evidence" value="ECO:0007669"/>
    <property type="project" value="InterPro"/>
</dbReference>
<evidence type="ECO:0000313" key="9">
    <source>
        <dbReference type="EMBL" id="RMC15997.1"/>
    </source>
</evidence>
<dbReference type="InterPro" id="IPR008919">
    <property type="entry name" value="Retrov_capsid_N"/>
</dbReference>
<dbReference type="GO" id="GO:0035613">
    <property type="term" value="F:RNA stem-loop binding"/>
    <property type="evidence" value="ECO:0007669"/>
    <property type="project" value="TreeGrafter"/>
</dbReference>
<proteinExistence type="predicted"/>
<keyword evidence="10" id="KW-1185">Reference proteome</keyword>
<feature type="domain" description="RNase H type-1" evidence="7">
    <location>
        <begin position="301"/>
        <end position="460"/>
    </location>
</feature>
<dbReference type="PROSITE" id="PS50879">
    <property type="entry name" value="RNASE_H_1"/>
    <property type="match status" value="1"/>
</dbReference>